<feature type="non-terminal residue" evidence="1">
    <location>
        <position position="1"/>
    </location>
</feature>
<proteinExistence type="predicted"/>
<protein>
    <submittedName>
        <fullName evidence="1">Uncharacterized protein</fullName>
    </submittedName>
</protein>
<comment type="caution">
    <text evidence="1">The sequence shown here is derived from an EMBL/GenBank/DDBJ whole genome shotgun (WGS) entry which is preliminary data.</text>
</comment>
<dbReference type="Proteomes" id="UP001172778">
    <property type="component" value="Unassembled WGS sequence"/>
</dbReference>
<evidence type="ECO:0000313" key="2">
    <source>
        <dbReference type="Proteomes" id="UP001172778"/>
    </source>
</evidence>
<organism evidence="1 2">
    <name type="scientific">Parachitinimonas caeni</name>
    <dbReference type="NCBI Taxonomy" id="3031301"/>
    <lineage>
        <taxon>Bacteria</taxon>
        <taxon>Pseudomonadati</taxon>
        <taxon>Pseudomonadota</taxon>
        <taxon>Betaproteobacteria</taxon>
        <taxon>Neisseriales</taxon>
        <taxon>Chitinibacteraceae</taxon>
        <taxon>Parachitinimonas</taxon>
    </lineage>
</organism>
<keyword evidence="2" id="KW-1185">Reference proteome</keyword>
<reference evidence="1" key="1">
    <citation type="submission" date="2023-03" db="EMBL/GenBank/DDBJ databases">
        <title>Chitinimonas shenzhenensis gen. nov., sp. nov., a novel member of family Burkholderiaceae isolated from activated sludge collected in Shen Zhen, China.</title>
        <authorList>
            <person name="Wang X."/>
        </authorList>
    </citation>
    <scope>NUCLEOTIDE SEQUENCE</scope>
    <source>
        <strain evidence="1">DQS-5</strain>
    </source>
</reference>
<evidence type="ECO:0000313" key="1">
    <source>
        <dbReference type="EMBL" id="MDK2127260.1"/>
    </source>
</evidence>
<name>A0ABT7E4M9_9NEIS</name>
<dbReference type="RefSeq" id="WP_284103542.1">
    <property type="nucleotide sequence ID" value="NZ_JARRAF010000301.1"/>
</dbReference>
<dbReference type="EMBL" id="JARRAF010000301">
    <property type="protein sequence ID" value="MDK2127260.1"/>
    <property type="molecule type" value="Genomic_DNA"/>
</dbReference>
<accession>A0ABT7E4M9</accession>
<feature type="non-terminal residue" evidence="1">
    <location>
        <position position="84"/>
    </location>
</feature>
<sequence>RQGPLAVGQGSDCEATVRIPPRLAGRWRIAVQTDVNRSLNEPDRRANNQRLSGPIQIQPSYADLVPTAPVAVGPAYANRPLTVR</sequence>
<gene>
    <name evidence="1" type="ORF">PZA18_24800</name>
</gene>